<dbReference type="HOGENOM" id="CLU_1724472_0_0_1"/>
<reference evidence="2 3" key="1">
    <citation type="journal article" date="2007" name="Science">
        <title>Sea anemone genome reveals ancestral eumetazoan gene repertoire and genomic organization.</title>
        <authorList>
            <person name="Putnam N.H."/>
            <person name="Srivastava M."/>
            <person name="Hellsten U."/>
            <person name="Dirks B."/>
            <person name="Chapman J."/>
            <person name="Salamov A."/>
            <person name="Terry A."/>
            <person name="Shapiro H."/>
            <person name="Lindquist E."/>
            <person name="Kapitonov V.V."/>
            <person name="Jurka J."/>
            <person name="Genikhovich G."/>
            <person name="Grigoriev I.V."/>
            <person name="Lucas S.M."/>
            <person name="Steele R.E."/>
            <person name="Finnerty J.R."/>
            <person name="Technau U."/>
            <person name="Martindale M.Q."/>
            <person name="Rokhsar D.S."/>
        </authorList>
    </citation>
    <scope>NUCLEOTIDE SEQUENCE [LARGE SCALE GENOMIC DNA]</scope>
    <source>
        <strain evidence="3">CH2 X CH6</strain>
    </source>
</reference>
<dbReference type="InParanoid" id="A7RX42"/>
<name>A7RX42_NEMVE</name>
<evidence type="ECO:0000313" key="3">
    <source>
        <dbReference type="Proteomes" id="UP000001593"/>
    </source>
</evidence>
<protein>
    <submittedName>
        <fullName evidence="2">Uncharacterized protein</fullName>
    </submittedName>
</protein>
<keyword evidence="3" id="KW-1185">Reference proteome</keyword>
<gene>
    <name evidence="2" type="ORF">NEMVEDRAFT_v1g241280</name>
</gene>
<proteinExistence type="predicted"/>
<evidence type="ECO:0000256" key="1">
    <source>
        <dbReference type="SAM" id="MobiDB-lite"/>
    </source>
</evidence>
<sequence length="152" mass="17276">MERRKVIIDVASQLKRIGDEIDSEKAKDFAEFQQLRNIVQTAILAVGALTVSGILWRWCCQGLGSGWVSRMRKSIYCYAIDEEEVSCQRNLIVRRHTTLEANKLVKGDTKVKAGYTAEYSDMSQKYKIADFAPRLPSGGKRRSATRNDQRTD</sequence>
<dbReference type="EMBL" id="DS469549">
    <property type="protein sequence ID" value="EDO43964.1"/>
    <property type="molecule type" value="Genomic_DNA"/>
</dbReference>
<evidence type="ECO:0000313" key="2">
    <source>
        <dbReference type="EMBL" id="EDO43964.1"/>
    </source>
</evidence>
<accession>A7RX42</accession>
<dbReference type="Proteomes" id="UP000001593">
    <property type="component" value="Unassembled WGS sequence"/>
</dbReference>
<feature type="region of interest" description="Disordered" evidence="1">
    <location>
        <begin position="132"/>
        <end position="152"/>
    </location>
</feature>
<organism evidence="2 3">
    <name type="scientific">Nematostella vectensis</name>
    <name type="common">Starlet sea anemone</name>
    <dbReference type="NCBI Taxonomy" id="45351"/>
    <lineage>
        <taxon>Eukaryota</taxon>
        <taxon>Metazoa</taxon>
        <taxon>Cnidaria</taxon>
        <taxon>Anthozoa</taxon>
        <taxon>Hexacorallia</taxon>
        <taxon>Actiniaria</taxon>
        <taxon>Edwardsiidae</taxon>
        <taxon>Nematostella</taxon>
    </lineage>
</organism>
<dbReference type="AlphaFoldDB" id="A7RX42"/>